<dbReference type="PANTHER" id="PTHR34218">
    <property type="entry name" value="PEPTIDASE S45 PENICILLIN AMIDASE"/>
    <property type="match status" value="1"/>
</dbReference>
<keyword evidence="2" id="KW-0732">Signal</keyword>
<dbReference type="InterPro" id="IPR002692">
    <property type="entry name" value="S45"/>
</dbReference>
<dbReference type="Gene3D" id="1.10.1400.10">
    <property type="match status" value="1"/>
</dbReference>
<comment type="similarity">
    <text evidence="1">Belongs to the peptidase S45 family.</text>
</comment>
<comment type="caution">
    <text evidence="7">The sequence shown here is derived from an EMBL/GenBank/DDBJ whole genome shotgun (WGS) entry which is preliminary data.</text>
</comment>
<dbReference type="GO" id="GO:0016811">
    <property type="term" value="F:hydrolase activity, acting on carbon-nitrogen (but not peptide) bonds, in linear amides"/>
    <property type="evidence" value="ECO:0007669"/>
    <property type="project" value="InterPro"/>
</dbReference>
<proteinExistence type="inferred from homology"/>
<dbReference type="InterPro" id="IPR029055">
    <property type="entry name" value="Ntn_hydrolases_N"/>
</dbReference>
<dbReference type="InterPro" id="IPR023343">
    <property type="entry name" value="Penicillin_amidase_dom1"/>
</dbReference>
<gene>
    <name evidence="7" type="ORF">CVM52_10645</name>
</gene>
<feature type="binding site" evidence="6">
    <location>
        <position position="324"/>
    </location>
    <ligand>
        <name>Ca(2+)</name>
        <dbReference type="ChEBI" id="CHEBI:29108"/>
    </ligand>
</feature>
<evidence type="ECO:0000256" key="4">
    <source>
        <dbReference type="ARBA" id="ARBA00023145"/>
    </source>
</evidence>
<keyword evidence="4" id="KW-0865">Zymogen</keyword>
<evidence type="ECO:0000313" key="8">
    <source>
        <dbReference type="Proteomes" id="UP000231553"/>
    </source>
</evidence>
<name>A0A2M8J1N9_9RHOB</name>
<dbReference type="Gene3D" id="3.60.20.10">
    <property type="entry name" value="Glutamine Phosphoribosylpyrophosphate, subunit 1, domain 1"/>
    <property type="match status" value="1"/>
</dbReference>
<evidence type="ECO:0000256" key="2">
    <source>
        <dbReference type="ARBA" id="ARBA00022729"/>
    </source>
</evidence>
<dbReference type="PANTHER" id="PTHR34218:SF3">
    <property type="entry name" value="ACYL-HOMOSERINE LACTONE ACYLASE PVDQ"/>
    <property type="match status" value="1"/>
</dbReference>
<dbReference type="InterPro" id="IPR043147">
    <property type="entry name" value="Penicillin_amidase_A-knob"/>
</dbReference>
<dbReference type="Pfam" id="PF01804">
    <property type="entry name" value="Penicil_amidase"/>
    <property type="match status" value="1"/>
</dbReference>
<dbReference type="InterPro" id="IPR014395">
    <property type="entry name" value="Pen/GL7ACA/AHL_acylase"/>
</dbReference>
<dbReference type="GO" id="GO:0046872">
    <property type="term" value="F:metal ion binding"/>
    <property type="evidence" value="ECO:0007669"/>
    <property type="project" value="UniProtKB-KW"/>
</dbReference>
<evidence type="ECO:0000256" key="6">
    <source>
        <dbReference type="PIRSR" id="PIRSR001227-2"/>
    </source>
</evidence>
<comment type="cofactor">
    <cofactor evidence="6">
        <name>Ca(2+)</name>
        <dbReference type="ChEBI" id="CHEBI:29108"/>
    </cofactor>
    <text evidence="6">Binds 1 Ca(2+) ion per dimer.</text>
</comment>
<keyword evidence="6" id="KW-0106">Calcium</keyword>
<dbReference type="GO" id="GO:0017000">
    <property type="term" value="P:antibiotic biosynthetic process"/>
    <property type="evidence" value="ECO:0007669"/>
    <property type="project" value="InterPro"/>
</dbReference>
<sequence>MKDLALEDETLQVSGLQSDAEILIDTWGIPHLRARSTMDGFYLQGFNAARDRLWQMDLWRKRGLGRLAASFGPGFLEQDIAARAFLYRGDIEAEYRAYADDMEEICTAFVAGINAWIDLCAAEPERLPPEFDKTGSKPEKWQPEDVVRIRSHALTRNAISEVLRCVVLSEATAEADLLRKNLEPRVTPRNAGGIEFEDVPLEVLERFKLATAGVSFDPGRLNATRAEASKWRFVNSLAEVIEDAHWTGSNNWAVAGARTSTGRPVIAGDPHRMHAVPALRYLVHLRTPGFNVIGTGEPIAPGLCMGHNGTCAFTATIFGSDQEDIYQYETNPDNPLEYRFADAWEAMTVIPEEFEIRGHATETHDLLFTRHGPVLLAQPEKSRAYALRSVWWEPGTCAYLAGVSTMRSRDLDEFREGVARFGAPALNHVYADTSGNIAWLPYGFTPVRPEWDGLLPVPGNGEFEWDGMVPLDKMPSQVNPETRYVASANEANLPDDWQHEITQIGYEWLEKSRALRLHDVLGNSEDHSLDESCALQTDTFSWPGMRLQKLLRTAEIKSDPELAAIIKLLLDWDCMLSVGSTAGLIQEWWLHKRLKPALFSLFVPDPALHGLLFPGDVEGLLSALETPTAPFGPDPEAGRNSLLASTLRGTLYDLTEKFGPDTSTWAWGKLHHAYFEHPLSRDLGSNWIDLADVGPAPKPGSASTIMHAAYRESDFRVTTGASVRFVLDVGDWDKSRCITAPGQSGDPRSPFYDNLFEPWARGEYVPFLYSDAAIDAAVSQRITLIAVDTK</sequence>
<dbReference type="SUPFAM" id="SSF56235">
    <property type="entry name" value="N-terminal nucleophile aminohydrolases (Ntn hydrolases)"/>
    <property type="match status" value="1"/>
</dbReference>
<dbReference type="Gene3D" id="2.30.120.10">
    <property type="match status" value="1"/>
</dbReference>
<dbReference type="EMBL" id="PGTB01000033">
    <property type="protein sequence ID" value="PJE36699.1"/>
    <property type="molecule type" value="Genomic_DNA"/>
</dbReference>
<dbReference type="InterPro" id="IPR043146">
    <property type="entry name" value="Penicillin_amidase_N_B-knob"/>
</dbReference>
<evidence type="ECO:0000256" key="3">
    <source>
        <dbReference type="ARBA" id="ARBA00022801"/>
    </source>
</evidence>
<evidence type="ECO:0000313" key="7">
    <source>
        <dbReference type="EMBL" id="PJE36699.1"/>
    </source>
</evidence>
<organism evidence="7 8">
    <name type="scientific">Pseudooceanicola lipolyticus</name>
    <dbReference type="NCBI Taxonomy" id="2029104"/>
    <lineage>
        <taxon>Bacteria</taxon>
        <taxon>Pseudomonadati</taxon>
        <taxon>Pseudomonadota</taxon>
        <taxon>Alphaproteobacteria</taxon>
        <taxon>Rhodobacterales</taxon>
        <taxon>Paracoccaceae</taxon>
        <taxon>Pseudooceanicola</taxon>
    </lineage>
</organism>
<reference evidence="7 8" key="1">
    <citation type="journal article" date="2018" name="Int. J. Syst. Evol. Microbiol.">
        <title>Pseudooceanicola lipolyticus sp. nov., a marine alphaproteobacterium, reclassification of Oceanicola flagellatus as Pseudooceanicola flagellatus comb. nov. and emended description of the genus Pseudooceanicola.</title>
        <authorList>
            <person name="Huang M.-M."/>
            <person name="Guo L.-L."/>
            <person name="Wu Y.-H."/>
            <person name="Lai Q.-L."/>
            <person name="Shao Z.-Z."/>
            <person name="Wang C.-S."/>
            <person name="Wu M."/>
            <person name="Xu X.-W."/>
        </authorList>
    </citation>
    <scope>NUCLEOTIDE SEQUENCE [LARGE SCALE GENOMIC DNA]</scope>
    <source>
        <strain evidence="7 8">157</strain>
    </source>
</reference>
<dbReference type="Gene3D" id="1.10.439.10">
    <property type="entry name" value="Penicillin Amidohydrolase, domain 1"/>
    <property type="match status" value="1"/>
</dbReference>
<keyword evidence="3" id="KW-0378">Hydrolase</keyword>
<evidence type="ECO:0000256" key="1">
    <source>
        <dbReference type="ARBA" id="ARBA00006586"/>
    </source>
</evidence>
<dbReference type="AlphaFoldDB" id="A0A2M8J1N9"/>
<dbReference type="OrthoDB" id="9760084at2"/>
<dbReference type="RefSeq" id="WP_100162493.1">
    <property type="nucleotide sequence ID" value="NZ_PGTB01000033.1"/>
</dbReference>
<protein>
    <submittedName>
        <fullName evidence="7">Penicillin acylase family protein</fullName>
    </submittedName>
</protein>
<keyword evidence="8" id="KW-1185">Reference proteome</keyword>
<feature type="binding site" evidence="6">
    <location>
        <position position="161"/>
    </location>
    <ligand>
        <name>Ca(2+)</name>
        <dbReference type="ChEBI" id="CHEBI:29108"/>
    </ligand>
</feature>
<feature type="active site" description="Nucleophile" evidence="5">
    <location>
        <position position="249"/>
    </location>
</feature>
<accession>A0A2M8J1N9</accession>
<evidence type="ECO:0000256" key="5">
    <source>
        <dbReference type="PIRSR" id="PIRSR001227-1"/>
    </source>
</evidence>
<dbReference type="Proteomes" id="UP000231553">
    <property type="component" value="Unassembled WGS sequence"/>
</dbReference>
<keyword evidence="6" id="KW-0479">Metal-binding</keyword>
<dbReference type="CDD" id="cd03747">
    <property type="entry name" value="Ntn_PGA_like"/>
    <property type="match status" value="1"/>
</dbReference>
<dbReference type="PIRSF" id="PIRSF001227">
    <property type="entry name" value="Pen_acylase"/>
    <property type="match status" value="1"/>
</dbReference>
<feature type="binding site" evidence="6">
    <location>
        <position position="321"/>
    </location>
    <ligand>
        <name>Ca(2+)</name>
        <dbReference type="ChEBI" id="CHEBI:29108"/>
    </ligand>
</feature>